<dbReference type="OrthoDB" id="4521980at2759"/>
<dbReference type="Proteomes" id="UP000604273">
    <property type="component" value="Unassembled WGS sequence"/>
</dbReference>
<proteinExistence type="predicted"/>
<name>A0A8H4TPJ4_9HYPO</name>
<dbReference type="AlphaFoldDB" id="A0A8H4TPJ4"/>
<organism evidence="1 2">
    <name type="scientific">Fusarium gaditjirri</name>
    <dbReference type="NCBI Taxonomy" id="282569"/>
    <lineage>
        <taxon>Eukaryota</taxon>
        <taxon>Fungi</taxon>
        <taxon>Dikarya</taxon>
        <taxon>Ascomycota</taxon>
        <taxon>Pezizomycotina</taxon>
        <taxon>Sordariomycetes</taxon>
        <taxon>Hypocreomycetidae</taxon>
        <taxon>Hypocreales</taxon>
        <taxon>Nectriaceae</taxon>
        <taxon>Fusarium</taxon>
        <taxon>Fusarium nisikadoi species complex</taxon>
    </lineage>
</organism>
<keyword evidence="2" id="KW-1185">Reference proteome</keyword>
<sequence>MTTEKRFTGSRINVKSIETPSSAEWRIRLSGPNMINLMNGHRPQDMEDKWMCITTGPAEQGLIRVRMCRSWSNKEIIALIGRVGSDDEVIIAEEGGEILAIMWPTPEEDEYDPFDEESAKNFAIGFCRHFMNYPKAVYCLNETARRGLSATGSVLYPLTHPHRVGSPLGGEGILAEAALTSSRSVALR</sequence>
<evidence type="ECO:0000313" key="1">
    <source>
        <dbReference type="EMBL" id="KAF4961559.1"/>
    </source>
</evidence>
<accession>A0A8H4TPJ4</accession>
<dbReference type="EMBL" id="JABFAI010000002">
    <property type="protein sequence ID" value="KAF4961559.1"/>
    <property type="molecule type" value="Genomic_DNA"/>
</dbReference>
<comment type="caution">
    <text evidence="1">The sequence shown here is derived from an EMBL/GenBank/DDBJ whole genome shotgun (WGS) entry which is preliminary data.</text>
</comment>
<gene>
    <name evidence="1" type="ORF">FGADI_183</name>
</gene>
<reference evidence="1" key="2">
    <citation type="submission" date="2020-05" db="EMBL/GenBank/DDBJ databases">
        <authorList>
            <person name="Kim H.-S."/>
            <person name="Proctor R.H."/>
            <person name="Brown D.W."/>
        </authorList>
    </citation>
    <scope>NUCLEOTIDE SEQUENCE</scope>
    <source>
        <strain evidence="1">NRRL 45417</strain>
    </source>
</reference>
<reference evidence="1" key="1">
    <citation type="journal article" date="2020" name="BMC Genomics">
        <title>Correction to: Identification and distribution of gene clusters required for synthesis of sphingolipid metabolism inhibitors in diverse species of the filamentous fungus Fusarium.</title>
        <authorList>
            <person name="Kim H.S."/>
            <person name="Lohmar J.M."/>
            <person name="Busman M."/>
            <person name="Brown D.W."/>
            <person name="Naumann T.A."/>
            <person name="Divon H.H."/>
            <person name="Lysoe E."/>
            <person name="Uhlig S."/>
            <person name="Proctor R.H."/>
        </authorList>
    </citation>
    <scope>NUCLEOTIDE SEQUENCE</scope>
    <source>
        <strain evidence="1">NRRL 45417</strain>
    </source>
</reference>
<protein>
    <submittedName>
        <fullName evidence="1">Uncharacterized protein</fullName>
    </submittedName>
</protein>
<evidence type="ECO:0000313" key="2">
    <source>
        <dbReference type="Proteomes" id="UP000604273"/>
    </source>
</evidence>